<dbReference type="Pfam" id="PF22926">
    <property type="entry name" value="C1-like_CT"/>
    <property type="match status" value="1"/>
</dbReference>
<sequence>MDSVQHPPPIILVCPFLRGYSLEKCYDADTKFPIINSPHYYPSTVPECSLPSRYFDHRLYPLYRCNNKVSGDESLCGACQCKEIGSTYYYCNKCGVPFHKECVESIGLIKSLYHPKHHLQLLTYSLSFLFGVDLQKATCSCCGGYPRTLFTYFTIVLFVSLVCILFARQNPHSLTSLSSMCLQCDFVVHKIFIYLPFVIRISRHNHRLSFTYSSPRILSCGVCRQVVDGNYGKYSCIKDCLYGKHSKCATRRDVWDEKELEEEPEEEYENLNSFEVIGAGIIQHFSHSHHLKFEKKTTDIMYDERCQACVIPFYGGDVYKCMKSNCDFVLHEACANLPRTKQHITHPYPFILQVSDTKNCFLCGYCDRFLYGFRYVCSKEGESISIDLLCAAISEPFDHQCHPHPLFLSNEHGTYRPCSMCRKERLYEHDEHFLTLSYEENASLSWCEVCEETLDSNKWLYTCNECRVTFHIPCLLGKCALYVKPSQHLLLSSVKIDIFVNDSLTRPICYKCGRRCQDKLMLKVTAADDNEDDDDDDDDDDEYINRPLCYRHWAVDSTRNPNDVKHHDREKTLSCIDGRLLRIVMFVTIYTKNKKESSKFKTNIID</sequence>
<feature type="domain" description="DC1-like C-terminal" evidence="3">
    <location>
        <begin position="497"/>
        <end position="526"/>
    </location>
</feature>
<comment type="caution">
    <text evidence="4">The sequence shown here is derived from an EMBL/GenBank/DDBJ whole genome shotgun (WGS) entry which is preliminary data.</text>
</comment>
<reference evidence="4 5" key="1">
    <citation type="submission" date="2020-02" db="EMBL/GenBank/DDBJ databases">
        <authorList>
            <person name="Ma Q."/>
            <person name="Huang Y."/>
            <person name="Song X."/>
            <person name="Pei D."/>
        </authorList>
    </citation>
    <scope>NUCLEOTIDE SEQUENCE [LARGE SCALE GENOMIC DNA]</scope>
    <source>
        <strain evidence="4">Sxm20200214</strain>
        <tissue evidence="4">Leaf</tissue>
    </source>
</reference>
<dbReference type="SUPFAM" id="SSF57889">
    <property type="entry name" value="Cysteine-rich domain"/>
    <property type="match status" value="5"/>
</dbReference>
<dbReference type="InterPro" id="IPR054483">
    <property type="entry name" value="DC1-like_CT"/>
</dbReference>
<dbReference type="PANTHER" id="PTHR32410:SF201">
    <property type="entry name" value="ZINC FINGER PHD-TYPE DOMAIN-CONTAINING PROTEIN"/>
    <property type="match status" value="1"/>
</dbReference>
<dbReference type="EMBL" id="JAAMPC010000002">
    <property type="protein sequence ID" value="KAG2327611.1"/>
    <property type="molecule type" value="Genomic_DNA"/>
</dbReference>
<evidence type="ECO:0000256" key="1">
    <source>
        <dbReference type="ARBA" id="ARBA00022737"/>
    </source>
</evidence>
<dbReference type="PANTHER" id="PTHR32410">
    <property type="entry name" value="CYSTEINE/HISTIDINE-RICH C1 DOMAIN FAMILY PROTEIN"/>
    <property type="match status" value="1"/>
</dbReference>
<dbReference type="InterPro" id="IPR053192">
    <property type="entry name" value="Vacuole_Formation_Reg"/>
</dbReference>
<evidence type="ECO:0000313" key="5">
    <source>
        <dbReference type="Proteomes" id="UP000886595"/>
    </source>
</evidence>
<dbReference type="AlphaFoldDB" id="A0A8X7WDQ3"/>
<dbReference type="Proteomes" id="UP000886595">
    <property type="component" value="Unassembled WGS sequence"/>
</dbReference>
<keyword evidence="5" id="KW-1185">Reference proteome</keyword>
<accession>A0A8X7WDQ3</accession>
<evidence type="ECO:0000259" key="3">
    <source>
        <dbReference type="Pfam" id="PF22926"/>
    </source>
</evidence>
<feature type="domain" description="DC1" evidence="2">
    <location>
        <begin position="203"/>
        <end position="249"/>
    </location>
</feature>
<name>A0A8X7WDQ3_BRACI</name>
<dbReference type="Pfam" id="PF03107">
    <property type="entry name" value="C1_2"/>
    <property type="match status" value="3"/>
</dbReference>
<keyword evidence="1" id="KW-0677">Repeat</keyword>
<proteinExistence type="predicted"/>
<evidence type="ECO:0000313" key="4">
    <source>
        <dbReference type="EMBL" id="KAG2327611.1"/>
    </source>
</evidence>
<dbReference type="InterPro" id="IPR046349">
    <property type="entry name" value="C1-like_sf"/>
</dbReference>
<dbReference type="InterPro" id="IPR004146">
    <property type="entry name" value="DC1"/>
</dbReference>
<feature type="domain" description="DC1" evidence="2">
    <location>
        <begin position="285"/>
        <end position="335"/>
    </location>
</feature>
<feature type="domain" description="DC1" evidence="2">
    <location>
        <begin position="429"/>
        <end position="474"/>
    </location>
</feature>
<gene>
    <name evidence="4" type="ORF">Bca52824_010339</name>
</gene>
<evidence type="ECO:0008006" key="6">
    <source>
        <dbReference type="Google" id="ProtNLM"/>
    </source>
</evidence>
<evidence type="ECO:0000259" key="2">
    <source>
        <dbReference type="Pfam" id="PF03107"/>
    </source>
</evidence>
<organism evidence="4 5">
    <name type="scientific">Brassica carinata</name>
    <name type="common">Ethiopian mustard</name>
    <name type="synonym">Abyssinian cabbage</name>
    <dbReference type="NCBI Taxonomy" id="52824"/>
    <lineage>
        <taxon>Eukaryota</taxon>
        <taxon>Viridiplantae</taxon>
        <taxon>Streptophyta</taxon>
        <taxon>Embryophyta</taxon>
        <taxon>Tracheophyta</taxon>
        <taxon>Spermatophyta</taxon>
        <taxon>Magnoliopsida</taxon>
        <taxon>eudicotyledons</taxon>
        <taxon>Gunneridae</taxon>
        <taxon>Pentapetalae</taxon>
        <taxon>rosids</taxon>
        <taxon>malvids</taxon>
        <taxon>Brassicales</taxon>
        <taxon>Brassicaceae</taxon>
        <taxon>Brassiceae</taxon>
        <taxon>Brassica</taxon>
    </lineage>
</organism>
<protein>
    <recommendedName>
        <fullName evidence="6">Cysteine/Histidine-rich C1 domain family protein</fullName>
    </recommendedName>
</protein>
<dbReference type="OrthoDB" id="938199at2759"/>